<evidence type="ECO:0000313" key="2">
    <source>
        <dbReference type="EMBL" id="MFD1657443.1"/>
    </source>
</evidence>
<protein>
    <submittedName>
        <fullName evidence="2">Uncharacterized protein</fullName>
    </submittedName>
</protein>
<gene>
    <name evidence="2" type="ORF">ACFSL4_04135</name>
</gene>
<comment type="caution">
    <text evidence="2">The sequence shown here is derived from an EMBL/GenBank/DDBJ whole genome shotgun (WGS) entry which is preliminary data.</text>
</comment>
<organism evidence="2 3">
    <name type="scientific">Streptomyces caeni</name>
    <dbReference type="NCBI Taxonomy" id="2307231"/>
    <lineage>
        <taxon>Bacteria</taxon>
        <taxon>Bacillati</taxon>
        <taxon>Actinomycetota</taxon>
        <taxon>Actinomycetes</taxon>
        <taxon>Kitasatosporales</taxon>
        <taxon>Streptomycetaceae</taxon>
        <taxon>Streptomyces</taxon>
    </lineage>
</organism>
<name>A0ABW4ILN8_9ACTN</name>
<dbReference type="Proteomes" id="UP001597261">
    <property type="component" value="Unassembled WGS sequence"/>
</dbReference>
<feature type="non-terminal residue" evidence="2">
    <location>
        <position position="80"/>
    </location>
</feature>
<feature type="region of interest" description="Disordered" evidence="1">
    <location>
        <begin position="56"/>
        <end position="80"/>
    </location>
</feature>
<accession>A0ABW4ILN8</accession>
<evidence type="ECO:0000313" key="3">
    <source>
        <dbReference type="Proteomes" id="UP001597261"/>
    </source>
</evidence>
<keyword evidence="3" id="KW-1185">Reference proteome</keyword>
<dbReference type="EMBL" id="JBHUDX010000010">
    <property type="protein sequence ID" value="MFD1657443.1"/>
    <property type="molecule type" value="Genomic_DNA"/>
</dbReference>
<sequence>MTASLRSDVRDPAAVAVMEGAKQVLDLNRDPAPWDACACAGCSTALWGCTAPSGAVSRSPGAVPRRRRRTNRAVGGVRTA</sequence>
<evidence type="ECO:0000256" key="1">
    <source>
        <dbReference type="SAM" id="MobiDB-lite"/>
    </source>
</evidence>
<reference evidence="3" key="1">
    <citation type="journal article" date="2019" name="Int. J. Syst. Evol. Microbiol.">
        <title>The Global Catalogue of Microorganisms (GCM) 10K type strain sequencing project: providing services to taxonomists for standard genome sequencing and annotation.</title>
        <authorList>
            <consortium name="The Broad Institute Genomics Platform"/>
            <consortium name="The Broad Institute Genome Sequencing Center for Infectious Disease"/>
            <person name="Wu L."/>
            <person name="Ma J."/>
        </authorList>
    </citation>
    <scope>NUCLEOTIDE SEQUENCE [LARGE SCALE GENOMIC DNA]</scope>
    <source>
        <strain evidence="3">CGMCC 1.12470</strain>
    </source>
</reference>
<proteinExistence type="predicted"/>